<gene>
    <name evidence="5" type="ORF">BTR14_04730</name>
</gene>
<protein>
    <submittedName>
        <fullName evidence="5">AraC family transcriptional regulator</fullName>
    </submittedName>
</protein>
<evidence type="ECO:0000256" key="1">
    <source>
        <dbReference type="ARBA" id="ARBA00023015"/>
    </source>
</evidence>
<evidence type="ECO:0000259" key="4">
    <source>
        <dbReference type="PROSITE" id="PS01124"/>
    </source>
</evidence>
<dbReference type="Gene3D" id="1.10.10.60">
    <property type="entry name" value="Homeodomain-like"/>
    <property type="match status" value="1"/>
</dbReference>
<proteinExistence type="predicted"/>
<comment type="caution">
    <text evidence="5">The sequence shown here is derived from an EMBL/GenBank/DDBJ whole genome shotgun (WGS) entry which is preliminary data.</text>
</comment>
<sequence>MRAAGRRASEPVVAPVEILRITQATRATFADLFIRMGFLCFIHRGEKRVVCPRKGEMIGREGDLMIFPPGSIVTLENRPLLNGQYEADGVYFSSELIEAVFADQPAGGGPEVQILTAMAHRPEAVLALIRQTLEDAALPPPIRAHRLLEPLIWLRHHGIRLRPLPADEPLARLRGLIETDLSHPWRAAEVARHFAMSEASLRRWLGRSGHGFQQILQTTRLEKGLTLLQTTRLPISEIALDCGFKTPSHFSDSFRQRFGIKPKAIRTAAD</sequence>
<accession>A0ABX3PIC4</accession>
<evidence type="ECO:0000313" key="5">
    <source>
        <dbReference type="EMBL" id="OQP87915.1"/>
    </source>
</evidence>
<dbReference type="SUPFAM" id="SSF46689">
    <property type="entry name" value="Homeodomain-like"/>
    <property type="match status" value="1"/>
</dbReference>
<reference evidence="5 6" key="1">
    <citation type="journal article" date="2017" name="Antonie Van Leeuwenhoek">
        <title>Rhizobium rhizosphaerae sp. nov., a novel species isolated from rice rhizosphere.</title>
        <authorList>
            <person name="Zhao J.J."/>
            <person name="Zhang J."/>
            <person name="Zhang R.J."/>
            <person name="Zhang C.W."/>
            <person name="Yin H.Q."/>
            <person name="Zhang X.X."/>
        </authorList>
    </citation>
    <scope>NUCLEOTIDE SEQUENCE [LARGE SCALE GENOMIC DNA]</scope>
    <source>
        <strain evidence="5 6">RD15</strain>
    </source>
</reference>
<keyword evidence="1" id="KW-0805">Transcription regulation</keyword>
<dbReference type="InterPro" id="IPR020449">
    <property type="entry name" value="Tscrpt_reg_AraC-type_HTH"/>
</dbReference>
<dbReference type="InterPro" id="IPR018062">
    <property type="entry name" value="HTH_AraC-typ_CS"/>
</dbReference>
<name>A0ABX3PIC4_9HYPH</name>
<dbReference type="SMART" id="SM00342">
    <property type="entry name" value="HTH_ARAC"/>
    <property type="match status" value="1"/>
</dbReference>
<dbReference type="EMBL" id="MSPX01000002">
    <property type="protein sequence ID" value="OQP87915.1"/>
    <property type="molecule type" value="Genomic_DNA"/>
</dbReference>
<dbReference type="InterPro" id="IPR009057">
    <property type="entry name" value="Homeodomain-like_sf"/>
</dbReference>
<dbReference type="PROSITE" id="PS00041">
    <property type="entry name" value="HTH_ARAC_FAMILY_1"/>
    <property type="match status" value="1"/>
</dbReference>
<organism evidence="5 6">
    <name type="scientific">Xaviernesmea rhizosphaerae</name>
    <dbReference type="NCBI Taxonomy" id="1672749"/>
    <lineage>
        <taxon>Bacteria</taxon>
        <taxon>Pseudomonadati</taxon>
        <taxon>Pseudomonadota</taxon>
        <taxon>Alphaproteobacteria</taxon>
        <taxon>Hyphomicrobiales</taxon>
        <taxon>Rhizobiaceae</taxon>
        <taxon>Rhizobium/Agrobacterium group</taxon>
        <taxon>Xaviernesmea</taxon>
    </lineage>
</organism>
<keyword evidence="3" id="KW-0804">Transcription</keyword>
<dbReference type="Proteomes" id="UP000192652">
    <property type="component" value="Unassembled WGS sequence"/>
</dbReference>
<dbReference type="InterPro" id="IPR018060">
    <property type="entry name" value="HTH_AraC"/>
</dbReference>
<dbReference type="PANTHER" id="PTHR47894:SF4">
    <property type="entry name" value="HTH-TYPE TRANSCRIPTIONAL REGULATOR GADX"/>
    <property type="match status" value="1"/>
</dbReference>
<dbReference type="Pfam" id="PF12833">
    <property type="entry name" value="HTH_18"/>
    <property type="match status" value="1"/>
</dbReference>
<feature type="domain" description="HTH araC/xylS-type" evidence="4">
    <location>
        <begin position="171"/>
        <end position="268"/>
    </location>
</feature>
<dbReference type="PROSITE" id="PS01124">
    <property type="entry name" value="HTH_ARAC_FAMILY_2"/>
    <property type="match status" value="1"/>
</dbReference>
<keyword evidence="6" id="KW-1185">Reference proteome</keyword>
<dbReference type="PANTHER" id="PTHR47894">
    <property type="entry name" value="HTH-TYPE TRANSCRIPTIONAL REGULATOR GADX"/>
    <property type="match status" value="1"/>
</dbReference>
<evidence type="ECO:0000256" key="2">
    <source>
        <dbReference type="ARBA" id="ARBA00023125"/>
    </source>
</evidence>
<dbReference type="PRINTS" id="PR00032">
    <property type="entry name" value="HTHARAC"/>
</dbReference>
<evidence type="ECO:0000313" key="6">
    <source>
        <dbReference type="Proteomes" id="UP000192652"/>
    </source>
</evidence>
<evidence type="ECO:0000256" key="3">
    <source>
        <dbReference type="ARBA" id="ARBA00023163"/>
    </source>
</evidence>
<keyword evidence="2" id="KW-0238">DNA-binding</keyword>